<dbReference type="AlphaFoldDB" id="A0A7Y0LXD5"/>
<dbReference type="InterPro" id="IPR041522">
    <property type="entry name" value="CdaR_GGDEF"/>
</dbReference>
<dbReference type="SUPFAM" id="SSF55781">
    <property type="entry name" value="GAF domain-like"/>
    <property type="match status" value="1"/>
</dbReference>
<keyword evidence="5" id="KW-1185">Reference proteome</keyword>
<dbReference type="Pfam" id="PF13556">
    <property type="entry name" value="HTH_30"/>
    <property type="match status" value="1"/>
</dbReference>
<dbReference type="PANTHER" id="PTHR33744:SF1">
    <property type="entry name" value="DNA-BINDING TRANSCRIPTIONAL ACTIVATOR ADER"/>
    <property type="match status" value="1"/>
</dbReference>
<dbReference type="Pfam" id="PF17853">
    <property type="entry name" value="GGDEF_2"/>
    <property type="match status" value="1"/>
</dbReference>
<organism evidence="4 5">
    <name type="scientific">Cellulomonas fimi</name>
    <dbReference type="NCBI Taxonomy" id="1708"/>
    <lineage>
        <taxon>Bacteria</taxon>
        <taxon>Bacillati</taxon>
        <taxon>Actinomycetota</taxon>
        <taxon>Actinomycetes</taxon>
        <taxon>Micrococcales</taxon>
        <taxon>Cellulomonadaceae</taxon>
        <taxon>Cellulomonas</taxon>
    </lineage>
</organism>
<dbReference type="Proteomes" id="UP000562124">
    <property type="component" value="Unassembled WGS sequence"/>
</dbReference>
<gene>
    <name evidence="4" type="ORF">HIR71_02545</name>
</gene>
<comment type="similarity">
    <text evidence="1">Belongs to the CdaR family.</text>
</comment>
<dbReference type="InterPro" id="IPR042070">
    <property type="entry name" value="PucR_C-HTH_sf"/>
</dbReference>
<evidence type="ECO:0000313" key="5">
    <source>
        <dbReference type="Proteomes" id="UP000562124"/>
    </source>
</evidence>
<comment type="caution">
    <text evidence="4">The sequence shown here is derived from an EMBL/GenBank/DDBJ whole genome shotgun (WGS) entry which is preliminary data.</text>
</comment>
<dbReference type="InterPro" id="IPR025736">
    <property type="entry name" value="PucR_C-HTH_dom"/>
</dbReference>
<dbReference type="InterPro" id="IPR003018">
    <property type="entry name" value="GAF"/>
</dbReference>
<feature type="domain" description="GAF" evidence="3">
    <location>
        <begin position="107"/>
        <end position="258"/>
    </location>
</feature>
<reference evidence="4 5" key="1">
    <citation type="submission" date="2020-04" db="EMBL/GenBank/DDBJ databases">
        <title>Sequencing and Assembly of C. fimi.</title>
        <authorList>
            <person name="Ramsey A.R."/>
        </authorList>
    </citation>
    <scope>NUCLEOTIDE SEQUENCE [LARGE SCALE GENOMIC DNA]</scope>
    <source>
        <strain evidence="4 5">SB</strain>
    </source>
</reference>
<proteinExistence type="inferred from homology"/>
<dbReference type="InterPro" id="IPR029016">
    <property type="entry name" value="GAF-like_dom_sf"/>
</dbReference>
<sequence length="674" mass="69910">MADGPRSRRQAGGHGGARRGEAVTTVGGRVGAAPQTALELLRLLAEDAPAELLEQQAAQVEAANPGAGAAARPLALRVRAVLDARRRREAELSALVDTARELASMRDPGHVLEAIVRRARTLLGTDVAHLTLHDKARGDTYMRATDGAVSPVFKSVRLPLGTGLGGLVAQTRRPYWTTDYFADLRFQHAEKLDNAVADEGLVAICGVPLLVDEEFVGVLMASNRSPRPFTHEEVSLLGSLAALAAVSIVQARAAAETQEALSALSVAYETVRRQATAAERAATAHDQFAQIVLSGGGVDDIASALAELLGGWVVVLDARGRRTAAHGEGPPPETGGTDPLATSAAVRASDSSGRLAASGGIWAAAVAAAGDRMGTLVLGGRQPLDANDQRTVERAAVVTALLLLFRQQASESELRVRTDLLADLLSPDASTAHVTTLPARARLLGIDLSEPHVLAVCQPAPGQSRRSVVVAAAELLEELTAPGRGRPGHPGLVGEHAGDVVVLVPGGDPSTVATRLAERLSGAGTPVTVGAAGPVVPENGLREAYPEAVRTSQALISLGTPGRGACATDLGFAGLVVGGTPDVGRYVTSVLGPLLDYDARRRSDLLGTVEAYFAAGMSPSRAAGALHVHVNTVAQRLERVAHVLGPDWAAPGRAMEVQLALRLHRLNGTAPRDR</sequence>
<dbReference type="Pfam" id="PF01590">
    <property type="entry name" value="GAF"/>
    <property type="match status" value="1"/>
</dbReference>
<evidence type="ECO:0000256" key="1">
    <source>
        <dbReference type="ARBA" id="ARBA00006754"/>
    </source>
</evidence>
<dbReference type="Gene3D" id="3.30.450.40">
    <property type="match status" value="1"/>
</dbReference>
<accession>A0A7Y0LXD5</accession>
<evidence type="ECO:0000259" key="3">
    <source>
        <dbReference type="SMART" id="SM00065"/>
    </source>
</evidence>
<dbReference type="PANTHER" id="PTHR33744">
    <property type="entry name" value="CARBOHYDRATE DIACID REGULATOR"/>
    <property type="match status" value="1"/>
</dbReference>
<protein>
    <submittedName>
        <fullName evidence="4">GAF domain-containing protein</fullName>
    </submittedName>
</protein>
<name>A0A7Y0LXD5_CELFI</name>
<dbReference type="SMART" id="SM00065">
    <property type="entry name" value="GAF"/>
    <property type="match status" value="1"/>
</dbReference>
<feature type="region of interest" description="Disordered" evidence="2">
    <location>
        <begin position="1"/>
        <end position="24"/>
    </location>
</feature>
<dbReference type="InterPro" id="IPR051448">
    <property type="entry name" value="CdaR-like_regulators"/>
</dbReference>
<evidence type="ECO:0000256" key="2">
    <source>
        <dbReference type="SAM" id="MobiDB-lite"/>
    </source>
</evidence>
<dbReference type="EMBL" id="JABCJJ010000002">
    <property type="protein sequence ID" value="NMR19108.1"/>
    <property type="molecule type" value="Genomic_DNA"/>
</dbReference>
<dbReference type="Gene3D" id="1.10.10.2840">
    <property type="entry name" value="PucR C-terminal helix-turn-helix domain"/>
    <property type="match status" value="1"/>
</dbReference>
<evidence type="ECO:0000313" key="4">
    <source>
        <dbReference type="EMBL" id="NMR19108.1"/>
    </source>
</evidence>